<comment type="caution">
    <text evidence="3">The sequence shown here is derived from an EMBL/GenBank/DDBJ whole genome shotgun (WGS) entry which is preliminary data.</text>
</comment>
<evidence type="ECO:0000313" key="4">
    <source>
        <dbReference type="Proteomes" id="UP001165498"/>
    </source>
</evidence>
<dbReference type="RefSeq" id="WP_255916693.1">
    <property type="nucleotide sequence ID" value="NZ_JANFQO010000032.1"/>
</dbReference>
<sequence>MPSKTTSRKTASSGNGAANGATRAAKRPARSSAGTVAVKKSAEIKPRRALAATAQRLKSPKVLVPLTVAVGVGVAAVTRLLHNGSRKSGPLPRLAKEISPRFSEAVHALAELGRELRAKMR</sequence>
<reference evidence="3" key="1">
    <citation type="submission" date="2022-07" db="EMBL/GenBank/DDBJ databases">
        <title>Tahibacter sp., a new gammaproteobacterium isolated from the silt sample collected at pig farm.</title>
        <authorList>
            <person name="Chen H."/>
        </authorList>
    </citation>
    <scope>NUCLEOTIDE SEQUENCE</scope>
    <source>
        <strain evidence="3">P2K</strain>
    </source>
</reference>
<evidence type="ECO:0008006" key="5">
    <source>
        <dbReference type="Google" id="ProtNLM"/>
    </source>
</evidence>
<proteinExistence type="predicted"/>
<name>A0ABT1QZ12_9GAMM</name>
<evidence type="ECO:0000313" key="3">
    <source>
        <dbReference type="EMBL" id="MCQ4167508.1"/>
    </source>
</evidence>
<accession>A0ABT1QZ12</accession>
<feature type="transmembrane region" description="Helical" evidence="2">
    <location>
        <begin position="62"/>
        <end position="81"/>
    </location>
</feature>
<keyword evidence="2" id="KW-0472">Membrane</keyword>
<keyword evidence="2" id="KW-1133">Transmembrane helix</keyword>
<dbReference type="EMBL" id="JANFQO010000032">
    <property type="protein sequence ID" value="MCQ4167508.1"/>
    <property type="molecule type" value="Genomic_DNA"/>
</dbReference>
<organism evidence="3 4">
    <name type="scientific">Tahibacter harae</name>
    <dbReference type="NCBI Taxonomy" id="2963937"/>
    <lineage>
        <taxon>Bacteria</taxon>
        <taxon>Pseudomonadati</taxon>
        <taxon>Pseudomonadota</taxon>
        <taxon>Gammaproteobacteria</taxon>
        <taxon>Lysobacterales</taxon>
        <taxon>Rhodanobacteraceae</taxon>
        <taxon>Tahibacter</taxon>
    </lineage>
</organism>
<protein>
    <recommendedName>
        <fullName evidence="5">YtxH-like protein</fullName>
    </recommendedName>
</protein>
<keyword evidence="4" id="KW-1185">Reference proteome</keyword>
<dbReference type="Proteomes" id="UP001165498">
    <property type="component" value="Unassembled WGS sequence"/>
</dbReference>
<keyword evidence="2" id="KW-0812">Transmembrane</keyword>
<evidence type="ECO:0000256" key="2">
    <source>
        <dbReference type="SAM" id="Phobius"/>
    </source>
</evidence>
<gene>
    <name evidence="3" type="ORF">NM961_22575</name>
</gene>
<evidence type="ECO:0000256" key="1">
    <source>
        <dbReference type="SAM" id="MobiDB-lite"/>
    </source>
</evidence>
<feature type="region of interest" description="Disordered" evidence="1">
    <location>
        <begin position="1"/>
        <end position="40"/>
    </location>
</feature>
<feature type="compositionally biased region" description="Low complexity" evidence="1">
    <location>
        <begin position="9"/>
        <end position="23"/>
    </location>
</feature>